<evidence type="ECO:0000313" key="2">
    <source>
        <dbReference type="Proteomes" id="UP000304148"/>
    </source>
</evidence>
<dbReference type="InterPro" id="IPR027056">
    <property type="entry name" value="Gluconate_2DH_su3"/>
</dbReference>
<dbReference type="AlphaFoldDB" id="A0A383RC98"/>
<dbReference type="EMBL" id="LS992241">
    <property type="protein sequence ID" value="SYX84311.1"/>
    <property type="molecule type" value="Genomic_DNA"/>
</dbReference>
<sequence>MVRRTRYPSFNVLDEREAWDTHTQAIVTSRISKSQSCTVLDGEEYKLLQQVCSALVDDGREEVIQYVLAHVDQTLKDTTTGEGERRTGVPERKMLILEGIQHLDKFLLQVTGKKASKCEAQQLTEVLQQISDGRADYSKWSSDLQREWFVKMLNLTVEAYCSHPIVWSEMGYAGPAYPRGYVRGDIGRLDPWEAKEEA</sequence>
<evidence type="ECO:0008006" key="3">
    <source>
        <dbReference type="Google" id="ProtNLM"/>
    </source>
</evidence>
<protein>
    <recommendedName>
        <fullName evidence="3">Gluconate 2-dehydrogenase subunit 3</fullName>
    </recommendedName>
</protein>
<gene>
    <name evidence="1" type="ORF">PBLR_12733</name>
</gene>
<evidence type="ECO:0000313" key="1">
    <source>
        <dbReference type="EMBL" id="SYX84311.1"/>
    </source>
</evidence>
<accession>A0A383RC98</accession>
<organism evidence="1 2">
    <name type="scientific">Paenibacillus alvei</name>
    <name type="common">Bacillus alvei</name>
    <dbReference type="NCBI Taxonomy" id="44250"/>
    <lineage>
        <taxon>Bacteria</taxon>
        <taxon>Bacillati</taxon>
        <taxon>Bacillota</taxon>
        <taxon>Bacilli</taxon>
        <taxon>Bacillales</taxon>
        <taxon>Paenibacillaceae</taxon>
        <taxon>Paenibacillus</taxon>
    </lineage>
</organism>
<dbReference type="Proteomes" id="UP000304148">
    <property type="component" value="Chromosome"/>
</dbReference>
<dbReference type="Pfam" id="PF13618">
    <property type="entry name" value="Gluconate_2-dh3"/>
    <property type="match status" value="1"/>
</dbReference>
<reference evidence="2" key="1">
    <citation type="submission" date="2018-08" db="EMBL/GenBank/DDBJ databases">
        <authorList>
            <person name="Chevrot R."/>
        </authorList>
    </citation>
    <scope>NUCLEOTIDE SEQUENCE [LARGE SCALE GENOMIC DNA]</scope>
</reference>
<dbReference type="RefSeq" id="WP_138186263.1">
    <property type="nucleotide sequence ID" value="NZ_LS992241.1"/>
</dbReference>
<name>A0A383RC98_PAEAL</name>
<proteinExistence type="predicted"/>